<evidence type="ECO:0000256" key="1">
    <source>
        <dbReference type="SAM" id="MobiDB-lite"/>
    </source>
</evidence>
<evidence type="ECO:0000313" key="3">
    <source>
        <dbReference type="Proteomes" id="UP001642360"/>
    </source>
</evidence>
<dbReference type="AlphaFoldDB" id="A0ABC8SET7"/>
<dbReference type="PANTHER" id="PTHR34460:SF2">
    <property type="entry name" value="OS04G0405500 PROTEIN"/>
    <property type="match status" value="1"/>
</dbReference>
<name>A0ABC8SET7_9AQUA</name>
<gene>
    <name evidence="2" type="ORF">ILEXP_LOCUS24057</name>
</gene>
<protein>
    <submittedName>
        <fullName evidence="2">Uncharacterized protein</fullName>
    </submittedName>
</protein>
<comment type="caution">
    <text evidence="2">The sequence shown here is derived from an EMBL/GenBank/DDBJ whole genome shotgun (WGS) entry which is preliminary data.</text>
</comment>
<organism evidence="2 3">
    <name type="scientific">Ilex paraguariensis</name>
    <name type="common">yerba mate</name>
    <dbReference type="NCBI Taxonomy" id="185542"/>
    <lineage>
        <taxon>Eukaryota</taxon>
        <taxon>Viridiplantae</taxon>
        <taxon>Streptophyta</taxon>
        <taxon>Embryophyta</taxon>
        <taxon>Tracheophyta</taxon>
        <taxon>Spermatophyta</taxon>
        <taxon>Magnoliopsida</taxon>
        <taxon>eudicotyledons</taxon>
        <taxon>Gunneridae</taxon>
        <taxon>Pentapetalae</taxon>
        <taxon>asterids</taxon>
        <taxon>campanulids</taxon>
        <taxon>Aquifoliales</taxon>
        <taxon>Aquifoliaceae</taxon>
        <taxon>Ilex</taxon>
    </lineage>
</organism>
<keyword evidence="3" id="KW-1185">Reference proteome</keyword>
<reference evidence="2 3" key="1">
    <citation type="submission" date="2024-02" db="EMBL/GenBank/DDBJ databases">
        <authorList>
            <person name="Vignale AGUSTIN F."/>
            <person name="Sosa J E."/>
            <person name="Modenutti C."/>
        </authorList>
    </citation>
    <scope>NUCLEOTIDE SEQUENCE [LARGE SCALE GENOMIC DNA]</scope>
</reference>
<feature type="non-terminal residue" evidence="2">
    <location>
        <position position="102"/>
    </location>
</feature>
<sequence>MVDDNVSPSRTSLDRKVSRSKSVGYGGSRSFSGDFFERISTGFGDCALCRVESQRKDKSRAKTGFPTIHRFWSNQSIFTIFQWFDSLGGLTKESDHFRSRFK</sequence>
<dbReference type="PANTHER" id="PTHR34460">
    <property type="entry name" value="VITELLOGENIN-LIKE PROTEIN"/>
    <property type="match status" value="1"/>
</dbReference>
<evidence type="ECO:0000313" key="2">
    <source>
        <dbReference type="EMBL" id="CAK9155645.1"/>
    </source>
</evidence>
<accession>A0ABC8SET7</accession>
<feature type="region of interest" description="Disordered" evidence="1">
    <location>
        <begin position="1"/>
        <end position="27"/>
    </location>
</feature>
<proteinExistence type="predicted"/>
<dbReference type="Proteomes" id="UP001642360">
    <property type="component" value="Unassembled WGS sequence"/>
</dbReference>
<feature type="compositionally biased region" description="Polar residues" evidence="1">
    <location>
        <begin position="1"/>
        <end position="11"/>
    </location>
</feature>
<dbReference type="EMBL" id="CAUOFW020002724">
    <property type="protein sequence ID" value="CAK9155645.1"/>
    <property type="molecule type" value="Genomic_DNA"/>
</dbReference>